<dbReference type="InterPro" id="IPR020472">
    <property type="entry name" value="WD40_PAC1"/>
</dbReference>
<dbReference type="SMART" id="SM00320">
    <property type="entry name" value="WD40"/>
    <property type="match status" value="2"/>
</dbReference>
<protein>
    <submittedName>
        <fullName evidence="4">Pentapeptide repeat-containing protein</fullName>
    </submittedName>
</protein>
<evidence type="ECO:0000313" key="5">
    <source>
        <dbReference type="Proteomes" id="UP000234331"/>
    </source>
</evidence>
<reference evidence="4 5" key="1">
    <citation type="submission" date="2017-06" db="EMBL/GenBank/DDBJ databases">
        <authorList>
            <person name="Kim H.J."/>
            <person name="Triplett B.A."/>
        </authorList>
    </citation>
    <scope>NUCLEOTIDE SEQUENCE [LARGE SCALE GENOMIC DNA]</scope>
    <source>
        <strain evidence="4">FRACA_ARgP5</strain>
    </source>
</reference>
<dbReference type="Pfam" id="PF00400">
    <property type="entry name" value="WD40"/>
    <property type="match status" value="2"/>
</dbReference>
<dbReference type="PRINTS" id="PR00320">
    <property type="entry name" value="GPROTEINBRPT"/>
</dbReference>
<dbReference type="InterPro" id="IPR001680">
    <property type="entry name" value="WD40_rpt"/>
</dbReference>
<dbReference type="SUPFAM" id="SSF50978">
    <property type="entry name" value="WD40 repeat-like"/>
    <property type="match status" value="1"/>
</dbReference>
<keyword evidence="5" id="KW-1185">Reference proteome</keyword>
<name>A0A2I2KT58_9ACTN</name>
<dbReference type="InterPro" id="IPR015943">
    <property type="entry name" value="WD40/YVTN_repeat-like_dom_sf"/>
</dbReference>
<dbReference type="Proteomes" id="UP000234331">
    <property type="component" value="Unassembled WGS sequence"/>
</dbReference>
<dbReference type="InterPro" id="IPR019775">
    <property type="entry name" value="WD40_repeat_CS"/>
</dbReference>
<dbReference type="InterPro" id="IPR036322">
    <property type="entry name" value="WD40_repeat_dom_sf"/>
</dbReference>
<dbReference type="AlphaFoldDB" id="A0A2I2KT58"/>
<feature type="repeat" description="WD" evidence="3">
    <location>
        <begin position="1"/>
        <end position="32"/>
    </location>
</feature>
<dbReference type="Gene3D" id="2.130.10.10">
    <property type="entry name" value="YVTN repeat-like/Quinoprotein amine dehydrogenase"/>
    <property type="match status" value="1"/>
</dbReference>
<dbReference type="PANTHER" id="PTHR22847:SF637">
    <property type="entry name" value="WD REPEAT DOMAIN 5B"/>
    <property type="match status" value="1"/>
</dbReference>
<keyword evidence="2" id="KW-0677">Repeat</keyword>
<dbReference type="PROSITE" id="PS50082">
    <property type="entry name" value="WD_REPEATS_2"/>
    <property type="match status" value="2"/>
</dbReference>
<sequence>MAFSPDGHTLATSSTDSTIRLWDTTSGQNRTTLTGHTRGVLAVAFSPDGHTLATSSDDSTIRLWDVDQGLEIAVLIPLPDGGHAVVLPDGSYKLAGEAAGRFWWMVRNHRFEVGELDGYVDNVRRLPDDAPLPRPAAPPAK</sequence>
<accession>A0A2I2KT58</accession>
<evidence type="ECO:0000313" key="4">
    <source>
        <dbReference type="EMBL" id="SNQ48842.1"/>
    </source>
</evidence>
<dbReference type="EMBL" id="FZMO01000205">
    <property type="protein sequence ID" value="SNQ48842.1"/>
    <property type="molecule type" value="Genomic_DNA"/>
</dbReference>
<gene>
    <name evidence="4" type="ORF">FRACA_2830001</name>
</gene>
<proteinExistence type="predicted"/>
<dbReference type="PANTHER" id="PTHR22847">
    <property type="entry name" value="WD40 REPEAT PROTEIN"/>
    <property type="match status" value="1"/>
</dbReference>
<evidence type="ECO:0000256" key="1">
    <source>
        <dbReference type="ARBA" id="ARBA00022574"/>
    </source>
</evidence>
<dbReference type="PROSITE" id="PS50294">
    <property type="entry name" value="WD_REPEATS_REGION"/>
    <property type="match status" value="2"/>
</dbReference>
<organism evidence="4 5">
    <name type="scientific">Frankia canadensis</name>
    <dbReference type="NCBI Taxonomy" id="1836972"/>
    <lineage>
        <taxon>Bacteria</taxon>
        <taxon>Bacillati</taxon>
        <taxon>Actinomycetota</taxon>
        <taxon>Actinomycetes</taxon>
        <taxon>Frankiales</taxon>
        <taxon>Frankiaceae</taxon>
        <taxon>Frankia</taxon>
    </lineage>
</organism>
<dbReference type="PROSITE" id="PS00678">
    <property type="entry name" value="WD_REPEATS_1"/>
    <property type="match status" value="2"/>
</dbReference>
<evidence type="ECO:0000256" key="2">
    <source>
        <dbReference type="ARBA" id="ARBA00022737"/>
    </source>
</evidence>
<keyword evidence="1 3" id="KW-0853">WD repeat</keyword>
<evidence type="ECO:0000256" key="3">
    <source>
        <dbReference type="PROSITE-ProRule" id="PRU00221"/>
    </source>
</evidence>
<feature type="repeat" description="WD" evidence="3">
    <location>
        <begin position="33"/>
        <end position="74"/>
    </location>
</feature>